<dbReference type="NCBIfam" id="TIGR00229">
    <property type="entry name" value="sensory_box"/>
    <property type="match status" value="1"/>
</dbReference>
<dbReference type="InterPro" id="IPR004358">
    <property type="entry name" value="Sig_transdc_His_kin-like_C"/>
</dbReference>
<keyword evidence="12" id="KW-1185">Reference proteome</keyword>
<dbReference type="InterPro" id="IPR036097">
    <property type="entry name" value="HisK_dim/P_sf"/>
</dbReference>
<dbReference type="InterPro" id="IPR011006">
    <property type="entry name" value="CheY-like_superfamily"/>
</dbReference>
<dbReference type="Pfam" id="PF13185">
    <property type="entry name" value="GAF_2"/>
    <property type="match status" value="1"/>
</dbReference>
<dbReference type="Gene3D" id="1.10.287.130">
    <property type="match status" value="1"/>
</dbReference>
<feature type="compositionally biased region" description="Low complexity" evidence="7">
    <location>
        <begin position="1"/>
        <end position="11"/>
    </location>
</feature>
<dbReference type="Pfam" id="PF02518">
    <property type="entry name" value="HATPase_c"/>
    <property type="match status" value="1"/>
</dbReference>
<protein>
    <recommendedName>
        <fullName evidence="2">histidine kinase</fullName>
        <ecNumber evidence="2">2.7.13.3</ecNumber>
    </recommendedName>
</protein>
<comment type="catalytic activity">
    <reaction evidence="1">
        <text>ATP + protein L-histidine = ADP + protein N-phospho-L-histidine.</text>
        <dbReference type="EC" id="2.7.13.3"/>
    </reaction>
</comment>
<evidence type="ECO:0000256" key="6">
    <source>
        <dbReference type="ARBA" id="ARBA00023012"/>
    </source>
</evidence>
<evidence type="ECO:0000256" key="4">
    <source>
        <dbReference type="ARBA" id="ARBA00022679"/>
    </source>
</evidence>
<dbReference type="SMART" id="SM00388">
    <property type="entry name" value="HisKA"/>
    <property type="match status" value="1"/>
</dbReference>
<evidence type="ECO:0000256" key="5">
    <source>
        <dbReference type="ARBA" id="ARBA00022777"/>
    </source>
</evidence>
<dbReference type="SMART" id="SM00387">
    <property type="entry name" value="HATPase_c"/>
    <property type="match status" value="1"/>
</dbReference>
<evidence type="ECO:0000256" key="1">
    <source>
        <dbReference type="ARBA" id="ARBA00000085"/>
    </source>
</evidence>
<comment type="caution">
    <text evidence="11">The sequence shown here is derived from an EMBL/GenBank/DDBJ whole genome shotgun (WGS) entry which is preliminary data.</text>
</comment>
<keyword evidence="6" id="KW-0902">Two-component regulatory system</keyword>
<dbReference type="CDD" id="cd00156">
    <property type="entry name" value="REC"/>
    <property type="match status" value="1"/>
</dbReference>
<dbReference type="SUPFAM" id="SSF55874">
    <property type="entry name" value="ATPase domain of HSP90 chaperone/DNA topoisomerase II/histidine kinase"/>
    <property type="match status" value="1"/>
</dbReference>
<dbReference type="SMART" id="SM00091">
    <property type="entry name" value="PAS"/>
    <property type="match status" value="1"/>
</dbReference>
<dbReference type="SUPFAM" id="SSF55781">
    <property type="entry name" value="GAF domain-like"/>
    <property type="match status" value="1"/>
</dbReference>
<dbReference type="PROSITE" id="PS50109">
    <property type="entry name" value="HIS_KIN"/>
    <property type="match status" value="1"/>
</dbReference>
<sequence length="654" mass="70242">MGRSSSGTAEETGGGGEGPSRTAATIVLCVGVDTSTAEELDAALDGVEVVSTSAVDTAMATLESEAVGCVAGTGDLGQADGVELVETVRDQYPHLPFVLVAADGSGQVAGDVINAGVDGYVSLDEDGIDGLAARVDEAMTRRRTRTQQGRLDGIEQVVEHAADAILVTGPDGTIEYVNSTFEEVTGYDRADAVGRTPRILKSGEQCEAYYERMWETIKAGGVWEEEIVNQTKSGDRYVAHQTIAPVTDADGAVEKFVAIQRDVTEHRRFESQVAASEATLSQLYDTTFDADTPLETKLRRALEIGAEHLDHPVGYVTRIEGGTQEILAAVGSNDRIEAGATDPLERTYCRKTVDHDGPLVVGDAKADGWDGDPAFEHFGLRCYIGAEIRIDGAVYGTLCFGGEEPRDRTLLEIQQSTVKTLAKWVGYEIERHRYERTLERTNERLEKFASVISHDLRNPLHVARARLELARETGSDEHFAPIARAHDRMEAIIEDTLTLAREGELVTDVSPVSLEAIATDCWENVATGGATLAADGDVELQADPSKLRHIFENLFRNAIEHGAGEPDTVTVTVGPTADGFYVADDGPGIPPEKRERVFEQGYSDGDGTGFGLAIVETIAQAHGWSVAVTESRAGGARFEFDGDGQGPPGHPTRR</sequence>
<keyword evidence="3" id="KW-0597">Phosphoprotein</keyword>
<dbReference type="SUPFAM" id="SSF55785">
    <property type="entry name" value="PYP-like sensor domain (PAS domain)"/>
    <property type="match status" value="1"/>
</dbReference>
<proteinExistence type="predicted"/>
<gene>
    <name evidence="11" type="ORF">NDI86_14140</name>
</gene>
<dbReference type="Gene3D" id="3.40.50.2300">
    <property type="match status" value="1"/>
</dbReference>
<evidence type="ECO:0000313" key="12">
    <source>
        <dbReference type="Proteomes" id="UP001268864"/>
    </source>
</evidence>
<dbReference type="InterPro" id="IPR000014">
    <property type="entry name" value="PAS"/>
</dbReference>
<dbReference type="InterPro" id="IPR005467">
    <property type="entry name" value="His_kinase_dom"/>
</dbReference>
<dbReference type="RefSeq" id="WP_310901099.1">
    <property type="nucleotide sequence ID" value="NZ_JAMQOS010000004.1"/>
</dbReference>
<evidence type="ECO:0000256" key="3">
    <source>
        <dbReference type="ARBA" id="ARBA00022553"/>
    </source>
</evidence>
<feature type="region of interest" description="Disordered" evidence="7">
    <location>
        <begin position="1"/>
        <end position="20"/>
    </location>
</feature>
<dbReference type="SUPFAM" id="SSF47384">
    <property type="entry name" value="Homodimeric domain of signal transducing histidine kinase"/>
    <property type="match status" value="1"/>
</dbReference>
<dbReference type="PANTHER" id="PTHR43711">
    <property type="entry name" value="TWO-COMPONENT HISTIDINE KINASE"/>
    <property type="match status" value="1"/>
</dbReference>
<dbReference type="InterPro" id="IPR036890">
    <property type="entry name" value="HATPase_C_sf"/>
</dbReference>
<evidence type="ECO:0000259" key="9">
    <source>
        <dbReference type="PROSITE" id="PS50112"/>
    </source>
</evidence>
<dbReference type="InterPro" id="IPR001610">
    <property type="entry name" value="PAC"/>
</dbReference>
<reference evidence="11 12" key="1">
    <citation type="submission" date="2022-06" db="EMBL/GenBank/DDBJ databases">
        <title>Halomicroarcula sp. a new haloarchaeum isolate from saline soil.</title>
        <authorList>
            <person name="Strakova D."/>
            <person name="Galisteo C."/>
            <person name="Sanchez-Porro C."/>
            <person name="Ventosa A."/>
        </authorList>
    </citation>
    <scope>NUCLEOTIDE SEQUENCE [LARGE SCALE GENOMIC DNA]</scope>
    <source>
        <strain evidence="11 12">S3CR25-11</strain>
    </source>
</reference>
<dbReference type="InterPro" id="IPR000700">
    <property type="entry name" value="PAS-assoc_C"/>
</dbReference>
<evidence type="ECO:0000313" key="11">
    <source>
        <dbReference type="EMBL" id="MDS0283267.1"/>
    </source>
</evidence>
<dbReference type="PANTHER" id="PTHR43711:SF1">
    <property type="entry name" value="HISTIDINE KINASE 1"/>
    <property type="match status" value="1"/>
</dbReference>
<dbReference type="SMART" id="SM00086">
    <property type="entry name" value="PAC"/>
    <property type="match status" value="1"/>
</dbReference>
<organism evidence="11 12">
    <name type="scientific">Haloarcula onubensis</name>
    <dbReference type="NCBI Taxonomy" id="2950539"/>
    <lineage>
        <taxon>Archaea</taxon>
        <taxon>Methanobacteriati</taxon>
        <taxon>Methanobacteriota</taxon>
        <taxon>Stenosarchaea group</taxon>
        <taxon>Halobacteria</taxon>
        <taxon>Halobacteriales</taxon>
        <taxon>Haloarculaceae</taxon>
        <taxon>Haloarcula</taxon>
    </lineage>
</organism>
<dbReference type="PRINTS" id="PR00344">
    <property type="entry name" value="BCTRLSENSOR"/>
</dbReference>
<dbReference type="Pfam" id="PF00512">
    <property type="entry name" value="HisKA"/>
    <property type="match status" value="1"/>
</dbReference>
<evidence type="ECO:0000259" key="8">
    <source>
        <dbReference type="PROSITE" id="PS50109"/>
    </source>
</evidence>
<dbReference type="InterPro" id="IPR029016">
    <property type="entry name" value="GAF-like_dom_sf"/>
</dbReference>
<dbReference type="CDD" id="cd00082">
    <property type="entry name" value="HisKA"/>
    <property type="match status" value="1"/>
</dbReference>
<dbReference type="PROSITE" id="PS50113">
    <property type="entry name" value="PAC"/>
    <property type="match status" value="1"/>
</dbReference>
<keyword evidence="4" id="KW-0808">Transferase</keyword>
<feature type="domain" description="Histidine kinase" evidence="8">
    <location>
        <begin position="451"/>
        <end position="640"/>
    </location>
</feature>
<accession>A0ABU2FSP0</accession>
<dbReference type="CDD" id="cd00075">
    <property type="entry name" value="HATPase"/>
    <property type="match status" value="1"/>
</dbReference>
<evidence type="ECO:0000256" key="7">
    <source>
        <dbReference type="SAM" id="MobiDB-lite"/>
    </source>
</evidence>
<dbReference type="InterPro" id="IPR035965">
    <property type="entry name" value="PAS-like_dom_sf"/>
</dbReference>
<dbReference type="Gene3D" id="3.30.450.40">
    <property type="match status" value="1"/>
</dbReference>
<dbReference type="InterPro" id="IPR003018">
    <property type="entry name" value="GAF"/>
</dbReference>
<name>A0ABU2FSP0_9EURY</name>
<dbReference type="PROSITE" id="PS50112">
    <property type="entry name" value="PAS"/>
    <property type="match status" value="1"/>
</dbReference>
<keyword evidence="5" id="KW-0418">Kinase</keyword>
<dbReference type="EMBL" id="JAMQOS010000004">
    <property type="protein sequence ID" value="MDS0283267.1"/>
    <property type="molecule type" value="Genomic_DNA"/>
</dbReference>
<dbReference type="EC" id="2.7.13.3" evidence="2"/>
<dbReference type="Gene3D" id="3.30.565.10">
    <property type="entry name" value="Histidine kinase-like ATPase, C-terminal domain"/>
    <property type="match status" value="1"/>
</dbReference>
<dbReference type="InterPro" id="IPR003594">
    <property type="entry name" value="HATPase_dom"/>
</dbReference>
<dbReference type="Gene3D" id="3.30.450.20">
    <property type="entry name" value="PAS domain"/>
    <property type="match status" value="1"/>
</dbReference>
<feature type="domain" description="PAS" evidence="9">
    <location>
        <begin position="150"/>
        <end position="196"/>
    </location>
</feature>
<dbReference type="Pfam" id="PF13426">
    <property type="entry name" value="PAS_9"/>
    <property type="match status" value="1"/>
</dbReference>
<feature type="domain" description="PAC" evidence="10">
    <location>
        <begin position="221"/>
        <end position="275"/>
    </location>
</feature>
<dbReference type="Proteomes" id="UP001268864">
    <property type="component" value="Unassembled WGS sequence"/>
</dbReference>
<dbReference type="SMART" id="SM00065">
    <property type="entry name" value="GAF"/>
    <property type="match status" value="1"/>
</dbReference>
<dbReference type="InterPro" id="IPR050736">
    <property type="entry name" value="Sensor_HK_Regulatory"/>
</dbReference>
<evidence type="ECO:0000259" key="10">
    <source>
        <dbReference type="PROSITE" id="PS50113"/>
    </source>
</evidence>
<dbReference type="SUPFAM" id="SSF52172">
    <property type="entry name" value="CheY-like"/>
    <property type="match status" value="1"/>
</dbReference>
<evidence type="ECO:0000256" key="2">
    <source>
        <dbReference type="ARBA" id="ARBA00012438"/>
    </source>
</evidence>
<dbReference type="InterPro" id="IPR003661">
    <property type="entry name" value="HisK_dim/P_dom"/>
</dbReference>
<dbReference type="CDD" id="cd00130">
    <property type="entry name" value="PAS"/>
    <property type="match status" value="1"/>
</dbReference>